<feature type="compositionally biased region" description="Polar residues" evidence="1">
    <location>
        <begin position="26"/>
        <end position="40"/>
    </location>
</feature>
<evidence type="ECO:0000256" key="1">
    <source>
        <dbReference type="SAM" id="MobiDB-lite"/>
    </source>
</evidence>
<organism evidence="2 3">
    <name type="scientific">Lophium mytilinum</name>
    <dbReference type="NCBI Taxonomy" id="390894"/>
    <lineage>
        <taxon>Eukaryota</taxon>
        <taxon>Fungi</taxon>
        <taxon>Dikarya</taxon>
        <taxon>Ascomycota</taxon>
        <taxon>Pezizomycotina</taxon>
        <taxon>Dothideomycetes</taxon>
        <taxon>Pleosporomycetidae</taxon>
        <taxon>Mytilinidiales</taxon>
        <taxon>Mytilinidiaceae</taxon>
        <taxon>Lophium</taxon>
    </lineage>
</organism>
<keyword evidence="3" id="KW-1185">Reference proteome</keyword>
<evidence type="ECO:0000313" key="2">
    <source>
        <dbReference type="EMBL" id="KAF2502025.1"/>
    </source>
</evidence>
<gene>
    <name evidence="2" type="ORF">BU16DRAFT_532444</name>
</gene>
<dbReference type="Proteomes" id="UP000799750">
    <property type="component" value="Unassembled WGS sequence"/>
</dbReference>
<dbReference type="AlphaFoldDB" id="A0A6A6RB49"/>
<feature type="region of interest" description="Disordered" evidence="1">
    <location>
        <begin position="1"/>
        <end position="44"/>
    </location>
</feature>
<sequence length="106" mass="11259">MAEVACAQQPVPLDTIPISPDGDKSTIGSDNSKSNGSADTVNDAPVTVFQDPDNFNVKHPLMNSPSIAGAVKDIKEHYGQIDVLVDSSGGEDSFLDLENPKYSARR</sequence>
<protein>
    <submittedName>
        <fullName evidence="2">Uncharacterized protein</fullName>
    </submittedName>
</protein>
<dbReference type="OrthoDB" id="1888931at2759"/>
<accession>A0A6A6RB49</accession>
<dbReference type="EMBL" id="MU004181">
    <property type="protein sequence ID" value="KAF2502025.1"/>
    <property type="molecule type" value="Genomic_DNA"/>
</dbReference>
<proteinExistence type="predicted"/>
<evidence type="ECO:0000313" key="3">
    <source>
        <dbReference type="Proteomes" id="UP000799750"/>
    </source>
</evidence>
<reference evidence="2" key="1">
    <citation type="journal article" date="2020" name="Stud. Mycol.">
        <title>101 Dothideomycetes genomes: a test case for predicting lifestyles and emergence of pathogens.</title>
        <authorList>
            <person name="Haridas S."/>
            <person name="Albert R."/>
            <person name="Binder M."/>
            <person name="Bloem J."/>
            <person name="Labutti K."/>
            <person name="Salamov A."/>
            <person name="Andreopoulos B."/>
            <person name="Baker S."/>
            <person name="Barry K."/>
            <person name="Bills G."/>
            <person name="Bluhm B."/>
            <person name="Cannon C."/>
            <person name="Castanera R."/>
            <person name="Culley D."/>
            <person name="Daum C."/>
            <person name="Ezra D."/>
            <person name="Gonzalez J."/>
            <person name="Henrissat B."/>
            <person name="Kuo A."/>
            <person name="Liang C."/>
            <person name="Lipzen A."/>
            <person name="Lutzoni F."/>
            <person name="Magnuson J."/>
            <person name="Mondo S."/>
            <person name="Nolan M."/>
            <person name="Ohm R."/>
            <person name="Pangilinan J."/>
            <person name="Park H.-J."/>
            <person name="Ramirez L."/>
            <person name="Alfaro M."/>
            <person name="Sun H."/>
            <person name="Tritt A."/>
            <person name="Yoshinaga Y."/>
            <person name="Zwiers L.-H."/>
            <person name="Turgeon B."/>
            <person name="Goodwin S."/>
            <person name="Spatafora J."/>
            <person name="Crous P."/>
            <person name="Grigoriev I."/>
        </authorList>
    </citation>
    <scope>NUCLEOTIDE SEQUENCE</scope>
    <source>
        <strain evidence="2">CBS 269.34</strain>
    </source>
</reference>
<name>A0A6A6RB49_9PEZI</name>